<feature type="compositionally biased region" description="Polar residues" evidence="4">
    <location>
        <begin position="163"/>
        <end position="173"/>
    </location>
</feature>
<dbReference type="AlphaFoldDB" id="A0A165PQA4"/>
<dbReference type="InterPro" id="IPR004827">
    <property type="entry name" value="bZIP"/>
</dbReference>
<evidence type="ECO:0000256" key="1">
    <source>
        <dbReference type="ARBA" id="ARBA00004123"/>
    </source>
</evidence>
<dbReference type="GO" id="GO:0001228">
    <property type="term" value="F:DNA-binding transcription activator activity, RNA polymerase II-specific"/>
    <property type="evidence" value="ECO:0007669"/>
    <property type="project" value="TreeGrafter"/>
</dbReference>
<dbReference type="InParanoid" id="A0A165PQA4"/>
<dbReference type="GO" id="GO:0000976">
    <property type="term" value="F:transcription cis-regulatory region binding"/>
    <property type="evidence" value="ECO:0007669"/>
    <property type="project" value="InterPro"/>
</dbReference>
<dbReference type="InterPro" id="IPR050936">
    <property type="entry name" value="AP-1-like"/>
</dbReference>
<proteinExistence type="predicted"/>
<organism evidence="6 7">
    <name type="scientific">Exidia glandulosa HHB12029</name>
    <dbReference type="NCBI Taxonomy" id="1314781"/>
    <lineage>
        <taxon>Eukaryota</taxon>
        <taxon>Fungi</taxon>
        <taxon>Dikarya</taxon>
        <taxon>Basidiomycota</taxon>
        <taxon>Agaricomycotina</taxon>
        <taxon>Agaricomycetes</taxon>
        <taxon>Auriculariales</taxon>
        <taxon>Exidiaceae</taxon>
        <taxon>Exidia</taxon>
    </lineage>
</organism>
<evidence type="ECO:0000313" key="6">
    <source>
        <dbReference type="EMBL" id="KZW02516.1"/>
    </source>
</evidence>
<evidence type="ECO:0000259" key="5">
    <source>
        <dbReference type="PROSITE" id="PS00036"/>
    </source>
</evidence>
<feature type="domain" description="BZIP" evidence="5">
    <location>
        <begin position="19"/>
        <end position="33"/>
    </location>
</feature>
<dbReference type="SMART" id="SM00338">
    <property type="entry name" value="BRLZ"/>
    <property type="match status" value="1"/>
</dbReference>
<dbReference type="GO" id="GO:0090575">
    <property type="term" value="C:RNA polymerase II transcription regulator complex"/>
    <property type="evidence" value="ECO:0007669"/>
    <property type="project" value="TreeGrafter"/>
</dbReference>
<keyword evidence="7" id="KW-1185">Reference proteome</keyword>
<dbReference type="Gene3D" id="1.20.5.170">
    <property type="match status" value="1"/>
</dbReference>
<keyword evidence="2" id="KW-0539">Nucleus</keyword>
<dbReference type="PANTHER" id="PTHR40621:SF6">
    <property type="entry name" value="AP-1-LIKE TRANSCRIPTION FACTOR YAP1-RELATED"/>
    <property type="match status" value="1"/>
</dbReference>
<evidence type="ECO:0000313" key="7">
    <source>
        <dbReference type="Proteomes" id="UP000077266"/>
    </source>
</evidence>
<reference evidence="6 7" key="1">
    <citation type="journal article" date="2016" name="Mol. Biol. Evol.">
        <title>Comparative Genomics of Early-Diverging Mushroom-Forming Fungi Provides Insights into the Origins of Lignocellulose Decay Capabilities.</title>
        <authorList>
            <person name="Nagy L.G."/>
            <person name="Riley R."/>
            <person name="Tritt A."/>
            <person name="Adam C."/>
            <person name="Daum C."/>
            <person name="Floudas D."/>
            <person name="Sun H."/>
            <person name="Yadav J.S."/>
            <person name="Pangilinan J."/>
            <person name="Larsson K.H."/>
            <person name="Matsuura K."/>
            <person name="Barry K."/>
            <person name="Labutti K."/>
            <person name="Kuo R."/>
            <person name="Ohm R.A."/>
            <person name="Bhattacharya S.S."/>
            <person name="Shirouzu T."/>
            <person name="Yoshinaga Y."/>
            <person name="Martin F.M."/>
            <person name="Grigoriev I.V."/>
            <person name="Hibbett D.S."/>
        </authorList>
    </citation>
    <scope>NUCLEOTIDE SEQUENCE [LARGE SCALE GENOMIC DNA]</scope>
    <source>
        <strain evidence="6 7">HHB12029</strain>
    </source>
</reference>
<dbReference type="Proteomes" id="UP000077266">
    <property type="component" value="Unassembled WGS sequence"/>
</dbReference>
<dbReference type="PANTHER" id="PTHR40621">
    <property type="entry name" value="TRANSCRIPTION FACTOR KAPC-RELATED"/>
    <property type="match status" value="1"/>
</dbReference>
<gene>
    <name evidence="6" type="ORF">EXIGLDRAFT_760004</name>
</gene>
<feature type="region of interest" description="Disordered" evidence="4">
    <location>
        <begin position="1"/>
        <end position="25"/>
    </location>
</feature>
<feature type="coiled-coil region" evidence="3">
    <location>
        <begin position="38"/>
        <end position="72"/>
    </location>
</feature>
<keyword evidence="3" id="KW-0175">Coiled coil</keyword>
<evidence type="ECO:0000256" key="3">
    <source>
        <dbReference type="SAM" id="Coils"/>
    </source>
</evidence>
<feature type="region of interest" description="Disordered" evidence="4">
    <location>
        <begin position="375"/>
        <end position="394"/>
    </location>
</feature>
<name>A0A165PQA4_EXIGL</name>
<dbReference type="PROSITE" id="PS00036">
    <property type="entry name" value="BZIP_BASIC"/>
    <property type="match status" value="1"/>
</dbReference>
<dbReference type="CDD" id="cd14688">
    <property type="entry name" value="bZIP_YAP"/>
    <property type="match status" value="1"/>
</dbReference>
<evidence type="ECO:0000256" key="2">
    <source>
        <dbReference type="ARBA" id="ARBA00023242"/>
    </source>
</evidence>
<feature type="compositionally biased region" description="Basic and acidic residues" evidence="4">
    <location>
        <begin position="383"/>
        <end position="394"/>
    </location>
</feature>
<feature type="compositionally biased region" description="Low complexity" evidence="4">
    <location>
        <begin position="137"/>
        <end position="162"/>
    </location>
</feature>
<dbReference type="InterPro" id="IPR046347">
    <property type="entry name" value="bZIP_sf"/>
</dbReference>
<feature type="region of interest" description="Disordered" evidence="4">
    <location>
        <begin position="277"/>
        <end position="300"/>
    </location>
</feature>
<protein>
    <recommendedName>
        <fullName evidence="5">BZIP domain-containing protein</fullName>
    </recommendedName>
</protein>
<dbReference type="OrthoDB" id="2285533at2759"/>
<dbReference type="SUPFAM" id="SSF57959">
    <property type="entry name" value="Leucine zipper domain"/>
    <property type="match status" value="1"/>
</dbReference>
<feature type="compositionally biased region" description="Low complexity" evidence="4">
    <location>
        <begin position="282"/>
        <end position="300"/>
    </location>
</feature>
<feature type="region of interest" description="Disordered" evidence="4">
    <location>
        <begin position="83"/>
        <end position="185"/>
    </location>
</feature>
<dbReference type="EMBL" id="KV425888">
    <property type="protein sequence ID" value="KZW02516.1"/>
    <property type="molecule type" value="Genomic_DNA"/>
</dbReference>
<sequence length="394" mass="42302">MHPAERTAHMSPSELTALRRKKNADAQAAFRKRRANYIATLEETVNNLEQVVRSLQETIQEAKMQEHDLKTENSRLKFELDSMRKAQQPPHHTQPPTPQRLETAPWSASGVGFRPPSQPSSLHHYPATTPSMTPPLSATNTSPSPAGSSNSSASTSTSLSTPYQSSGIQTPTNGYGPDDVPMNLLSRPVFRSGPDVKPPYHPAGDNLYAFQNRPQDSGGWIESPVDSPSTVAHSAPYVVGDQHQGRPLYAAQSAQRYGTEPMTPAGVPLSLSIDESHRRMSAHNSASASPTTTTDPGSPVAFAPRGPAAMYAAATVQGGQGQDASVAFRSYFNHTTGATAYGQAEDDMDDEVDPNLGDQPLSDTLAVLKAHAFGGVRKPRARNARDGGRGRFDD</sequence>
<comment type="subcellular location">
    <subcellularLocation>
        <location evidence="1">Nucleus</location>
    </subcellularLocation>
</comment>
<accession>A0A165PQA4</accession>
<evidence type="ECO:0000256" key="4">
    <source>
        <dbReference type="SAM" id="MobiDB-lite"/>
    </source>
</evidence>
<feature type="region of interest" description="Disordered" evidence="4">
    <location>
        <begin position="250"/>
        <end position="269"/>
    </location>
</feature>